<comment type="caution">
    <text evidence="6">The sequence shown here is derived from an EMBL/GenBank/DDBJ whole genome shotgun (WGS) entry which is preliminary data.</text>
</comment>
<organism evidence="6 7">
    <name type="scientific">Electrophorus voltai</name>
    <dbReference type="NCBI Taxonomy" id="2609070"/>
    <lineage>
        <taxon>Eukaryota</taxon>
        <taxon>Metazoa</taxon>
        <taxon>Chordata</taxon>
        <taxon>Craniata</taxon>
        <taxon>Vertebrata</taxon>
        <taxon>Euteleostomi</taxon>
        <taxon>Actinopterygii</taxon>
        <taxon>Neopterygii</taxon>
        <taxon>Teleostei</taxon>
        <taxon>Ostariophysi</taxon>
        <taxon>Gymnotiformes</taxon>
        <taxon>Gymnotoidei</taxon>
        <taxon>Gymnotidae</taxon>
        <taxon>Electrophorus</taxon>
    </lineage>
</organism>
<evidence type="ECO:0000256" key="2">
    <source>
        <dbReference type="ARBA" id="ARBA00022490"/>
    </source>
</evidence>
<dbReference type="AlphaFoldDB" id="A0AAD9E203"/>
<dbReference type="Proteomes" id="UP001239994">
    <property type="component" value="Unassembled WGS sequence"/>
</dbReference>
<dbReference type="EMBL" id="JAROKS010000009">
    <property type="protein sequence ID" value="KAK1801409.1"/>
    <property type="molecule type" value="Genomic_DNA"/>
</dbReference>
<keyword evidence="7" id="KW-1185">Reference proteome</keyword>
<keyword evidence="2" id="KW-0963">Cytoplasm</keyword>
<accession>A0AAD9E203</accession>
<evidence type="ECO:0000259" key="5">
    <source>
        <dbReference type="SMART" id="SM01349"/>
    </source>
</evidence>
<feature type="compositionally biased region" description="Low complexity" evidence="4">
    <location>
        <begin position="455"/>
        <end position="477"/>
    </location>
</feature>
<proteinExistence type="predicted"/>
<evidence type="ECO:0000256" key="1">
    <source>
        <dbReference type="ARBA" id="ARBA00004245"/>
    </source>
</evidence>
<dbReference type="SUPFAM" id="SSF48371">
    <property type="entry name" value="ARM repeat"/>
    <property type="match status" value="1"/>
</dbReference>
<feature type="domain" description="TOG" evidence="5">
    <location>
        <begin position="1"/>
        <end position="218"/>
    </location>
</feature>
<dbReference type="InterPro" id="IPR011989">
    <property type="entry name" value="ARM-like"/>
</dbReference>
<dbReference type="GO" id="GO:0000226">
    <property type="term" value="P:microtubule cytoskeleton organization"/>
    <property type="evidence" value="ECO:0007669"/>
    <property type="project" value="TreeGrafter"/>
</dbReference>
<feature type="region of interest" description="Disordered" evidence="4">
    <location>
        <begin position="275"/>
        <end position="294"/>
    </location>
</feature>
<dbReference type="InterPro" id="IPR048491">
    <property type="entry name" value="XMAP215_CLASP_TOG"/>
</dbReference>
<keyword evidence="3" id="KW-0206">Cytoskeleton</keyword>
<dbReference type="GO" id="GO:0005929">
    <property type="term" value="C:cilium"/>
    <property type="evidence" value="ECO:0007669"/>
    <property type="project" value="TreeGrafter"/>
</dbReference>
<dbReference type="Pfam" id="PF21041">
    <property type="entry name" value="XMAP215_CLASP_TOG"/>
    <property type="match status" value="1"/>
</dbReference>
<dbReference type="Gene3D" id="1.25.10.10">
    <property type="entry name" value="Leucine-rich Repeat Variant"/>
    <property type="match status" value="1"/>
</dbReference>
<evidence type="ECO:0000256" key="3">
    <source>
        <dbReference type="ARBA" id="ARBA00023212"/>
    </source>
</evidence>
<dbReference type="GO" id="GO:0005881">
    <property type="term" value="C:cytoplasmic microtubule"/>
    <property type="evidence" value="ECO:0007669"/>
    <property type="project" value="TreeGrafter"/>
</dbReference>
<comment type="subcellular location">
    <subcellularLocation>
        <location evidence="1">Cytoplasm</location>
        <location evidence="1">Cytoskeleton</location>
    </subcellularLocation>
</comment>
<dbReference type="PANTHER" id="PTHR21567:SF87">
    <property type="entry name" value="CRESCERIN-LIKE PROTEIN CHE-12"/>
    <property type="match status" value="1"/>
</dbReference>
<evidence type="ECO:0000313" key="7">
    <source>
        <dbReference type="Proteomes" id="UP001239994"/>
    </source>
</evidence>
<reference evidence="6" key="1">
    <citation type="submission" date="2023-03" db="EMBL/GenBank/DDBJ databases">
        <title>Electrophorus voltai genome.</title>
        <authorList>
            <person name="Bian C."/>
        </authorList>
    </citation>
    <scope>NUCLEOTIDE SEQUENCE</scope>
    <source>
        <strain evidence="6">CB-2022</strain>
        <tissue evidence="6">Muscle</tissue>
    </source>
</reference>
<dbReference type="InterPro" id="IPR034085">
    <property type="entry name" value="TOG"/>
</dbReference>
<dbReference type="PANTHER" id="PTHR21567">
    <property type="entry name" value="CLASP"/>
    <property type="match status" value="1"/>
</dbReference>
<dbReference type="GO" id="GO:0008017">
    <property type="term" value="F:microtubule binding"/>
    <property type="evidence" value="ECO:0007669"/>
    <property type="project" value="TreeGrafter"/>
</dbReference>
<gene>
    <name evidence="6" type="ORF">P4O66_023079</name>
</gene>
<evidence type="ECO:0000313" key="6">
    <source>
        <dbReference type="EMBL" id="KAK1801409.1"/>
    </source>
</evidence>
<name>A0AAD9E203_9TELE</name>
<protein>
    <recommendedName>
        <fullName evidence="5">TOG domain-containing protein</fullName>
    </recommendedName>
</protein>
<feature type="region of interest" description="Disordered" evidence="4">
    <location>
        <begin position="433"/>
        <end position="477"/>
    </location>
</feature>
<sequence>MMIYALISPELHEQLLDHENYQNRTNGVEELKNIISELDLKTVSSDSIVEFINFLRRLLDDTNFKVLYGTLQVISLLVQNLDYAVDRHYKQIVCVALKTLGDARTVPRNEYMNIFRHLMRIVGPQKVLDLVIGHLRHKNSRVREDVINIITAAMLTHPRKDFNIPNLCSVVAPYLADNKKRVRHAALELFAVFDCCLDTGKKQPLMKAIDRLDFTGDVEGLMAAVQARRARHIPPRLSADGMVEYALVIPKPGQRRMPQFGSGADLNWVINGGKVNSPQSHHTEPDSDRLSGYGSFGSLTDDLQSHKRVVSARKAKNKLPWERSCLPCLVNKQPCSASNTKLSDKVAQRGNGILLTYFSFFSVEDLTTSLRLNQENCGTNSGSVEPFQPNAPGWKRETVGRLCRSGSLGADPDILKAANLSDSDRGLPKANRLLSGNPSVERTFSVPSNPPPPGSFLLPLLPSGHSSGSAADSHPAS</sequence>
<evidence type="ECO:0000256" key="4">
    <source>
        <dbReference type="SAM" id="MobiDB-lite"/>
    </source>
</evidence>
<dbReference type="InterPro" id="IPR016024">
    <property type="entry name" value="ARM-type_fold"/>
</dbReference>
<dbReference type="SMART" id="SM01349">
    <property type="entry name" value="TOG"/>
    <property type="match status" value="1"/>
</dbReference>